<feature type="domain" description="STAS" evidence="1">
    <location>
        <begin position="16"/>
        <end position="124"/>
    </location>
</feature>
<evidence type="ECO:0000313" key="2">
    <source>
        <dbReference type="EMBL" id="AEJ60498.1"/>
    </source>
</evidence>
<accession>G0GCS9</accession>
<dbReference type="EMBL" id="CP002903">
    <property type="protein sequence ID" value="AEJ60498.1"/>
    <property type="molecule type" value="Genomic_DNA"/>
</dbReference>
<dbReference type="PANTHER" id="PTHR33495:SF2">
    <property type="entry name" value="ANTI-SIGMA FACTOR ANTAGONIST TM_1081-RELATED"/>
    <property type="match status" value="1"/>
</dbReference>
<keyword evidence="3" id="KW-1185">Reference proteome</keyword>
<dbReference type="SUPFAM" id="SSF52091">
    <property type="entry name" value="SpoIIaa-like"/>
    <property type="match status" value="1"/>
</dbReference>
<evidence type="ECO:0000313" key="3">
    <source>
        <dbReference type="Proteomes" id="UP000007254"/>
    </source>
</evidence>
<dbReference type="CDD" id="cd07043">
    <property type="entry name" value="STAS_anti-anti-sigma_factors"/>
    <property type="match status" value="1"/>
</dbReference>
<name>G0GCS9_WINT7</name>
<dbReference type="Pfam" id="PF01740">
    <property type="entry name" value="STAS"/>
    <property type="match status" value="1"/>
</dbReference>
<dbReference type="Proteomes" id="UP000007254">
    <property type="component" value="Chromosome"/>
</dbReference>
<dbReference type="STRING" id="869211.Spith_0211"/>
<dbReference type="PROSITE" id="PS50801">
    <property type="entry name" value="STAS"/>
    <property type="match status" value="1"/>
</dbReference>
<gene>
    <name evidence="2" type="ordered locus">Spith_0211</name>
</gene>
<dbReference type="HOGENOM" id="CLU_1546640_0_0_12"/>
<dbReference type="OrthoDB" id="9781333at2"/>
<dbReference type="Gene3D" id="3.30.750.24">
    <property type="entry name" value="STAS domain"/>
    <property type="match status" value="1"/>
</dbReference>
<dbReference type="PANTHER" id="PTHR33495">
    <property type="entry name" value="ANTI-SIGMA FACTOR ANTAGONIST TM_1081-RELATED-RELATED"/>
    <property type="match status" value="1"/>
</dbReference>
<reference evidence="2 3" key="1">
    <citation type="submission" date="2011-06" db="EMBL/GenBank/DDBJ databases">
        <title>The complete genome of Spirochaeta thermophila DSM 6578.</title>
        <authorList>
            <consortium name="US DOE Joint Genome Institute (JGI-PGF)"/>
            <person name="Lucas S."/>
            <person name="Lapidus A."/>
            <person name="Bruce D."/>
            <person name="Goodwin L."/>
            <person name="Pitluck S."/>
            <person name="Peters L."/>
            <person name="Kyrpides N."/>
            <person name="Mavromatis K."/>
            <person name="Ivanova N."/>
            <person name="Mikailova N."/>
            <person name="Pagani I."/>
            <person name="Chertkov O."/>
            <person name="Detter J.C."/>
            <person name="Tapia R."/>
            <person name="Han C."/>
            <person name="Land M."/>
            <person name="Hauser L."/>
            <person name="Markowitz V."/>
            <person name="Cheng J.-F."/>
            <person name="Hugenholtz P."/>
            <person name="Woyke T."/>
            <person name="Wu D."/>
            <person name="Spring S."/>
            <person name="Merkhoffer B."/>
            <person name="Schneider S."/>
            <person name="Klenk H.-P."/>
            <person name="Eisen J.A."/>
        </authorList>
    </citation>
    <scope>NUCLEOTIDE SEQUENCE [LARGE SCALE GENOMIC DNA]</scope>
    <source>
        <strain evidence="3">ATCC 700085 / DSM 6578 / Z-1203</strain>
    </source>
</reference>
<protein>
    <submittedName>
        <fullName evidence="2">Sulfate transporter/antisigma-factor antagonist STAS</fullName>
    </submittedName>
</protein>
<proteinExistence type="predicted"/>
<dbReference type="InterPro" id="IPR036513">
    <property type="entry name" value="STAS_dom_sf"/>
</dbReference>
<dbReference type="GO" id="GO:0043856">
    <property type="term" value="F:anti-sigma factor antagonist activity"/>
    <property type="evidence" value="ECO:0007669"/>
    <property type="project" value="TreeGrafter"/>
</dbReference>
<dbReference type="KEGG" id="stq:Spith_0211"/>
<dbReference type="InterPro" id="IPR002645">
    <property type="entry name" value="STAS_dom"/>
</dbReference>
<dbReference type="AlphaFoldDB" id="G0GCS9"/>
<dbReference type="RefSeq" id="WP_014623900.1">
    <property type="nucleotide sequence ID" value="NC_017583.1"/>
</dbReference>
<organism evidence="2 3">
    <name type="scientific">Winmispira thermophila (strain ATCC 700085 / DSM 6578 / Z-1203)</name>
    <name type="common">Spirochaeta thermophila</name>
    <dbReference type="NCBI Taxonomy" id="869211"/>
    <lineage>
        <taxon>Bacteria</taxon>
        <taxon>Pseudomonadati</taxon>
        <taxon>Spirochaetota</taxon>
        <taxon>Spirochaetia</taxon>
        <taxon>Winmispirales</taxon>
        <taxon>Winmispiraceae</taxon>
        <taxon>Winmispira</taxon>
    </lineage>
</organism>
<evidence type="ECO:0000259" key="1">
    <source>
        <dbReference type="PROSITE" id="PS50801"/>
    </source>
</evidence>
<sequence length="173" mass="19641">METLEIIHYLKDGDKLIFFLPRHLRAVGAYSLFTHAEKLIQEHNPSAILLDLSGTEYIDSTTIGTFLKLRACMLGRQGAFLLANIHPKVARILSDMHLYDYFSRFSDEALSRVREKVLDSVPVIDKRFLAPWYLKETHECLVKAAPALKESFLPLLRALEAKIALSCNQRAGV</sequence>